<feature type="non-terminal residue" evidence="2">
    <location>
        <position position="1"/>
    </location>
</feature>
<sequence length="268" mass="30508">ERASVPDVPRHHPAAVPARRRQELRRRPGAPRRRPGRPRGPGHRPRRRQRRRQVDPGQVRRRHLHHRRRRVLLRRPAGADQRPQGHRRPGHRGRLPGPRPGRQPRHRAEHVPRAGAQEGRPARRDLDGGARAADPGLALGAHRALGAPAGLQPLRRPAPDGGDRQGRAVELARRAPRRADRRPRGGADAPGARPRAAPGRQRPGRGAHLAQPQRRLRGRRHDHGAVPRPGRRHRAHPRRHQQPGGGADHRRSLRRPRRRPRLRLRDRL</sequence>
<feature type="region of interest" description="Disordered" evidence="1">
    <location>
        <begin position="1"/>
        <end position="268"/>
    </location>
</feature>
<keyword evidence="2" id="KW-0547">Nucleotide-binding</keyword>
<feature type="compositionally biased region" description="Basic residues" evidence="1">
    <location>
        <begin position="84"/>
        <end position="94"/>
    </location>
</feature>
<evidence type="ECO:0000313" key="2">
    <source>
        <dbReference type="EMBL" id="CAA9401001.1"/>
    </source>
</evidence>
<name>A0A6J4NYD9_9ACTN</name>
<evidence type="ECO:0000256" key="1">
    <source>
        <dbReference type="SAM" id="MobiDB-lite"/>
    </source>
</evidence>
<proteinExistence type="predicted"/>
<feature type="compositionally biased region" description="Basic residues" evidence="1">
    <location>
        <begin position="18"/>
        <end position="51"/>
    </location>
</feature>
<feature type="compositionally biased region" description="Basic residues" evidence="1">
    <location>
        <begin position="229"/>
        <end position="241"/>
    </location>
</feature>
<feature type="non-terminal residue" evidence="2">
    <location>
        <position position="268"/>
    </location>
</feature>
<feature type="compositionally biased region" description="Low complexity" evidence="1">
    <location>
        <begin position="186"/>
        <end position="207"/>
    </location>
</feature>
<feature type="compositionally biased region" description="Basic and acidic residues" evidence="1">
    <location>
        <begin position="157"/>
        <end position="173"/>
    </location>
</feature>
<feature type="compositionally biased region" description="Basic residues" evidence="1">
    <location>
        <begin position="59"/>
        <end position="73"/>
    </location>
</feature>
<organism evidence="2">
    <name type="scientific">uncultured Quadrisphaera sp</name>
    <dbReference type="NCBI Taxonomy" id="904978"/>
    <lineage>
        <taxon>Bacteria</taxon>
        <taxon>Bacillati</taxon>
        <taxon>Actinomycetota</taxon>
        <taxon>Actinomycetes</taxon>
        <taxon>Kineosporiales</taxon>
        <taxon>Kineosporiaceae</taxon>
        <taxon>Quadrisphaera</taxon>
        <taxon>environmental samples</taxon>
    </lineage>
</organism>
<feature type="compositionally biased region" description="Basic and acidic residues" evidence="1">
    <location>
        <begin position="1"/>
        <end position="10"/>
    </location>
</feature>
<dbReference type="GO" id="GO:0005524">
    <property type="term" value="F:ATP binding"/>
    <property type="evidence" value="ECO:0007669"/>
    <property type="project" value="UniProtKB-KW"/>
</dbReference>
<protein>
    <submittedName>
        <fullName evidence="2">D-xylose transport ATP-binding protein XylG</fullName>
    </submittedName>
</protein>
<dbReference type="EMBL" id="CADCUY010000183">
    <property type="protein sequence ID" value="CAA9401001.1"/>
    <property type="molecule type" value="Genomic_DNA"/>
</dbReference>
<gene>
    <name evidence="2" type="ORF">AVDCRST_MAG35-910</name>
</gene>
<dbReference type="AlphaFoldDB" id="A0A6J4NYD9"/>
<keyword evidence="2" id="KW-0067">ATP-binding</keyword>
<accession>A0A6J4NYD9</accession>
<reference evidence="2" key="1">
    <citation type="submission" date="2020-02" db="EMBL/GenBank/DDBJ databases">
        <authorList>
            <person name="Meier V. D."/>
        </authorList>
    </citation>
    <scope>NUCLEOTIDE SEQUENCE</scope>
    <source>
        <strain evidence="2">AVDCRST_MAG35</strain>
    </source>
</reference>
<feature type="compositionally biased region" description="Low complexity" evidence="1">
    <location>
        <begin position="129"/>
        <end position="151"/>
    </location>
</feature>
<feature type="compositionally biased region" description="Basic residues" evidence="1">
    <location>
        <begin position="251"/>
        <end position="262"/>
    </location>
</feature>